<name>A0ACB5SM77_9PEZI</name>
<sequence length="106" mass="11795">MHPAGHVPETLSSAARHAQLPSSAVKTTFTHGRLSVDLHKPPASALQPQPRAQVERIVLELFDGQKLAWMMIAEPLQRLYELDVSSAVVLGILQDHGRVKKTVWWD</sequence>
<evidence type="ECO:0000313" key="1">
    <source>
        <dbReference type="EMBL" id="GME48474.1"/>
    </source>
</evidence>
<comment type="caution">
    <text evidence="1">The sequence shown here is derived from an EMBL/GenBank/DDBJ whole genome shotgun (WGS) entry which is preliminary data.</text>
</comment>
<dbReference type="Proteomes" id="UP001165186">
    <property type="component" value="Unassembled WGS sequence"/>
</dbReference>
<gene>
    <name evidence="1" type="primary">g10636</name>
    <name evidence="1" type="ORF">NpPPO83_00010636</name>
</gene>
<reference evidence="1" key="1">
    <citation type="submission" date="2024-09" db="EMBL/GenBank/DDBJ databases">
        <title>Draft Genome Sequences of Neofusicoccum parvum.</title>
        <authorList>
            <person name="Ashida A."/>
            <person name="Camagna M."/>
            <person name="Tanaka A."/>
            <person name="Takemoto D."/>
        </authorList>
    </citation>
    <scope>NUCLEOTIDE SEQUENCE</scope>
    <source>
        <strain evidence="1">PPO83</strain>
    </source>
</reference>
<dbReference type="EMBL" id="BSXG01000141">
    <property type="protein sequence ID" value="GME48474.1"/>
    <property type="molecule type" value="Genomic_DNA"/>
</dbReference>
<evidence type="ECO:0000313" key="2">
    <source>
        <dbReference type="Proteomes" id="UP001165186"/>
    </source>
</evidence>
<accession>A0ACB5SM77</accession>
<keyword evidence="2" id="KW-1185">Reference proteome</keyword>
<proteinExistence type="predicted"/>
<organism evidence="1 2">
    <name type="scientific">Neofusicoccum parvum</name>
    <dbReference type="NCBI Taxonomy" id="310453"/>
    <lineage>
        <taxon>Eukaryota</taxon>
        <taxon>Fungi</taxon>
        <taxon>Dikarya</taxon>
        <taxon>Ascomycota</taxon>
        <taxon>Pezizomycotina</taxon>
        <taxon>Dothideomycetes</taxon>
        <taxon>Dothideomycetes incertae sedis</taxon>
        <taxon>Botryosphaeriales</taxon>
        <taxon>Botryosphaeriaceae</taxon>
        <taxon>Neofusicoccum</taxon>
    </lineage>
</organism>
<protein>
    <submittedName>
        <fullName evidence="1">Uncharacterized protein</fullName>
    </submittedName>
</protein>